<organism evidence="2 3">
    <name type="scientific">Winogradskyella epiphytica</name>
    <dbReference type="NCBI Taxonomy" id="262005"/>
    <lineage>
        <taxon>Bacteria</taxon>
        <taxon>Pseudomonadati</taxon>
        <taxon>Bacteroidota</taxon>
        <taxon>Flavobacteriia</taxon>
        <taxon>Flavobacteriales</taxon>
        <taxon>Flavobacteriaceae</taxon>
        <taxon>Winogradskyella</taxon>
    </lineage>
</organism>
<evidence type="ECO:0000259" key="1">
    <source>
        <dbReference type="Pfam" id="PF01841"/>
    </source>
</evidence>
<dbReference type="PANTHER" id="PTHR33490">
    <property type="entry name" value="BLR5614 PROTEIN-RELATED"/>
    <property type="match status" value="1"/>
</dbReference>
<dbReference type="InterPro" id="IPR002931">
    <property type="entry name" value="Transglutaminase-like"/>
</dbReference>
<keyword evidence="3" id="KW-1185">Reference proteome</keyword>
<dbReference type="SUPFAM" id="SSF54001">
    <property type="entry name" value="Cysteine proteinases"/>
    <property type="match status" value="1"/>
</dbReference>
<dbReference type="RefSeq" id="WP_110476414.1">
    <property type="nucleotide sequence ID" value="NZ_BMWQ01000009.1"/>
</dbReference>
<dbReference type="EMBL" id="QJTD01000008">
    <property type="protein sequence ID" value="PYE80011.1"/>
    <property type="molecule type" value="Genomic_DNA"/>
</dbReference>
<reference evidence="2 3" key="1">
    <citation type="submission" date="2018-06" db="EMBL/GenBank/DDBJ databases">
        <title>Genomic Encyclopedia of Type Strains, Phase III (KMG-III): the genomes of soil and plant-associated and newly described type strains.</title>
        <authorList>
            <person name="Whitman W."/>
        </authorList>
    </citation>
    <scope>NUCLEOTIDE SEQUENCE [LARGE SCALE GENOMIC DNA]</scope>
    <source>
        <strain evidence="2 3">CECT 7945</strain>
    </source>
</reference>
<name>A0A2V4XC04_9FLAO</name>
<evidence type="ECO:0000313" key="3">
    <source>
        <dbReference type="Proteomes" id="UP000248054"/>
    </source>
</evidence>
<dbReference type="InterPro" id="IPR038765">
    <property type="entry name" value="Papain-like_cys_pep_sf"/>
</dbReference>
<comment type="caution">
    <text evidence="2">The sequence shown here is derived from an EMBL/GenBank/DDBJ whole genome shotgun (WGS) entry which is preliminary data.</text>
</comment>
<protein>
    <submittedName>
        <fullName evidence="2">Transglutaminase superfamily protein</fullName>
    </submittedName>
</protein>
<gene>
    <name evidence="2" type="ORF">DFQ11_10835</name>
</gene>
<sequence>MKPTYLEENSNFDFSSAAIQDLIEKISDGNDSDSPLAFALKAYYYIRDAWPYNPYRFSLIEDDWKASEISTHQSGHCLDKAILLISVLRGKNIPARLGLAKVKNHIAVEDIVEKFGNDVLVPHGYVEIFLNGKWVKATPAFNKTLCEKLKVEPLDFDGVNDSLFQPYMASNDIKFMEYIEDYGTFDHVPLAYMFQLMKDTYPALEERQIELGVVLNLSKL</sequence>
<dbReference type="AlphaFoldDB" id="A0A2V4XC04"/>
<accession>A0A2V4XC04</accession>
<proteinExistence type="predicted"/>
<dbReference type="Proteomes" id="UP000248054">
    <property type="component" value="Unassembled WGS sequence"/>
</dbReference>
<dbReference type="OrthoDB" id="9804872at2"/>
<dbReference type="Gene3D" id="3.10.620.30">
    <property type="match status" value="1"/>
</dbReference>
<evidence type="ECO:0000313" key="2">
    <source>
        <dbReference type="EMBL" id="PYE80011.1"/>
    </source>
</evidence>
<feature type="domain" description="Transglutaminase-like" evidence="1">
    <location>
        <begin position="26"/>
        <end position="139"/>
    </location>
</feature>
<dbReference type="PANTHER" id="PTHR33490:SF3">
    <property type="entry name" value="CONSERVED INTEGRAL MEMBRANE PROTEIN"/>
    <property type="match status" value="1"/>
</dbReference>
<dbReference type="Pfam" id="PF01841">
    <property type="entry name" value="Transglut_core"/>
    <property type="match status" value="1"/>
</dbReference>